<dbReference type="Pfam" id="PF13749">
    <property type="entry name" value="HATPase_c_4"/>
    <property type="match status" value="1"/>
</dbReference>
<dbReference type="EMBL" id="CP000453">
    <property type="protein sequence ID" value="ABI57640.1"/>
    <property type="molecule type" value="Genomic_DNA"/>
</dbReference>
<dbReference type="eggNOG" id="COG2865">
    <property type="taxonomic scope" value="Bacteria"/>
</dbReference>
<dbReference type="HOGENOM" id="CLU_024970_3_3_6"/>
<dbReference type="InterPro" id="IPR038475">
    <property type="entry name" value="RecG_C_sf"/>
</dbReference>
<dbReference type="RefSeq" id="WP_011630034.1">
    <property type="nucleotide sequence ID" value="NC_008340.1"/>
</dbReference>
<evidence type="ECO:0000256" key="1">
    <source>
        <dbReference type="SAM" id="MobiDB-lite"/>
    </source>
</evidence>
<dbReference type="Gene3D" id="3.30.565.60">
    <property type="match status" value="1"/>
</dbReference>
<feature type="region of interest" description="Disordered" evidence="1">
    <location>
        <begin position="110"/>
        <end position="137"/>
    </location>
</feature>
<feature type="domain" description="Schlafen AlbA-2" evidence="2">
    <location>
        <begin position="1"/>
        <end position="113"/>
    </location>
</feature>
<proteinExistence type="predicted"/>
<evidence type="ECO:0000259" key="2">
    <source>
        <dbReference type="Pfam" id="PF04326"/>
    </source>
</evidence>
<dbReference type="InterPro" id="IPR038461">
    <property type="entry name" value="Schlafen_AlbA_2_dom_sf"/>
</dbReference>
<dbReference type="Gene3D" id="3.30.950.30">
    <property type="entry name" value="Schlafen, AAA domain"/>
    <property type="match status" value="1"/>
</dbReference>
<feature type="compositionally biased region" description="Basic and acidic residues" evidence="1">
    <location>
        <begin position="113"/>
        <end position="136"/>
    </location>
</feature>
<accession>Q0A697</accession>
<dbReference type="AlphaFoldDB" id="Q0A697"/>
<evidence type="ECO:0000313" key="4">
    <source>
        <dbReference type="Proteomes" id="UP000001962"/>
    </source>
</evidence>
<sequence length="376" mass="42164">MEFKPSTAQNTAIRRAICAFANDLDGQGEIGVIFVGLNDDGTCKGIEHPDRDQKKLSDWALGGDILPLPDVEIGYRELDGCPVIVAEIRPHQEPPVRYQGQAWVRVGTTNRRATPEQERRLAERRRGGDLPFDHRPAPGASLDDLDLRYFEREYLPNAVAPEVLEENNRSIEDQLNALRFLTQGQVNHGALLVLGHDPTAYIPGAYVQFLRIDGTELGDPIKDEKRLTGNLPEVMAQLDELLEVHIQVAVDIEAGSREQRQPDYPVVALQQLTRNALIHRAYEGSHAPVRVYWFRDRVEIQNPGGLYGQVTTDNFGQGVTDYRNPLIAEAMHILGYVQRFGFGIPLAQRHLRENGNPDPDFQFAPEFLAVTVRAVT</sequence>
<evidence type="ECO:0000313" key="3">
    <source>
        <dbReference type="EMBL" id="ABI57640.1"/>
    </source>
</evidence>
<protein>
    <submittedName>
        <fullName evidence="3">Putative transcriptional regulator</fullName>
    </submittedName>
</protein>
<dbReference type="PANTHER" id="PTHR30595">
    <property type="entry name" value="GLPR-RELATED TRANSCRIPTIONAL REPRESSOR"/>
    <property type="match status" value="1"/>
</dbReference>
<dbReference type="KEGG" id="aeh:Mlg_2298"/>
<gene>
    <name evidence="3" type="ordered locus">Mlg_2298</name>
</gene>
<dbReference type="PANTHER" id="PTHR30595:SF6">
    <property type="entry name" value="SCHLAFEN ALBA-2 DOMAIN-CONTAINING PROTEIN"/>
    <property type="match status" value="1"/>
</dbReference>
<reference evidence="4" key="1">
    <citation type="submission" date="2006-08" db="EMBL/GenBank/DDBJ databases">
        <title>Complete sequence of Alkalilimnicola ehrilichei MLHE-1.</title>
        <authorList>
            <person name="Copeland A."/>
            <person name="Lucas S."/>
            <person name="Lapidus A."/>
            <person name="Barry K."/>
            <person name="Detter J.C."/>
            <person name="Glavina del Rio T."/>
            <person name="Hammon N."/>
            <person name="Israni S."/>
            <person name="Dalin E."/>
            <person name="Tice H."/>
            <person name="Pitluck S."/>
            <person name="Sims D."/>
            <person name="Brettin T."/>
            <person name="Bruce D."/>
            <person name="Han C."/>
            <person name="Tapia R."/>
            <person name="Gilna P."/>
            <person name="Schmutz J."/>
            <person name="Larimer F."/>
            <person name="Land M."/>
            <person name="Hauser L."/>
            <person name="Kyrpides N."/>
            <person name="Mikhailova N."/>
            <person name="Oremland R.S."/>
            <person name="Hoeft S.E."/>
            <person name="Switzer-Blum J."/>
            <person name="Kulp T."/>
            <person name="King G."/>
            <person name="Tabita R."/>
            <person name="Witte B."/>
            <person name="Santini J.M."/>
            <person name="Basu P."/>
            <person name="Hollibaugh J.T."/>
            <person name="Xie G."/>
            <person name="Stolz J.F."/>
            <person name="Richardson P."/>
        </authorList>
    </citation>
    <scope>NUCLEOTIDE SEQUENCE [LARGE SCALE GENOMIC DNA]</scope>
    <source>
        <strain evidence="4">ATCC BAA-1101 / DSM 17681 / MLHE-1</strain>
    </source>
</reference>
<keyword evidence="4" id="KW-1185">Reference proteome</keyword>
<name>Q0A697_ALKEH</name>
<dbReference type="Pfam" id="PF04326">
    <property type="entry name" value="SLFN_AlbA_2"/>
    <property type="match status" value="1"/>
</dbReference>
<dbReference type="InterPro" id="IPR007421">
    <property type="entry name" value="Schlafen_AlbA_2_dom"/>
</dbReference>
<organism evidence="3 4">
    <name type="scientific">Alkalilimnicola ehrlichii (strain ATCC BAA-1101 / DSM 17681 / MLHE-1)</name>
    <dbReference type="NCBI Taxonomy" id="187272"/>
    <lineage>
        <taxon>Bacteria</taxon>
        <taxon>Pseudomonadati</taxon>
        <taxon>Pseudomonadota</taxon>
        <taxon>Gammaproteobacteria</taxon>
        <taxon>Chromatiales</taxon>
        <taxon>Ectothiorhodospiraceae</taxon>
        <taxon>Alkalilimnicola</taxon>
    </lineage>
</organism>
<dbReference type="Proteomes" id="UP000001962">
    <property type="component" value="Chromosome"/>
</dbReference>